<protein>
    <submittedName>
        <fullName evidence="2">Gx transporter family protein</fullName>
    </submittedName>
</protein>
<keyword evidence="1" id="KW-1133">Transmembrane helix</keyword>
<accession>A0A9D1YBT0</accession>
<organism evidence="2 3">
    <name type="scientific">Candidatus Acutalibacter pullistercoris</name>
    <dbReference type="NCBI Taxonomy" id="2838418"/>
    <lineage>
        <taxon>Bacteria</taxon>
        <taxon>Bacillati</taxon>
        <taxon>Bacillota</taxon>
        <taxon>Clostridia</taxon>
        <taxon>Eubacteriales</taxon>
        <taxon>Acutalibacteraceae</taxon>
        <taxon>Acutalibacter</taxon>
    </lineage>
</organism>
<feature type="transmembrane region" description="Helical" evidence="1">
    <location>
        <begin position="47"/>
        <end position="66"/>
    </location>
</feature>
<gene>
    <name evidence="2" type="ORF">H9838_01435</name>
</gene>
<dbReference type="InterPro" id="IPR014535">
    <property type="entry name" value="Hpre_diP_synt_I"/>
</dbReference>
<keyword evidence="1" id="KW-0812">Transmembrane</keyword>
<proteinExistence type="predicted"/>
<dbReference type="AlphaFoldDB" id="A0A9D1YBT0"/>
<dbReference type="Proteomes" id="UP000823915">
    <property type="component" value="Unassembled WGS sequence"/>
</dbReference>
<feature type="transmembrane region" description="Helical" evidence="1">
    <location>
        <begin position="104"/>
        <end position="127"/>
    </location>
</feature>
<keyword evidence="1" id="KW-0472">Membrane</keyword>
<name>A0A9D1YBT0_9FIRM</name>
<dbReference type="InterPro" id="IPR010898">
    <property type="entry name" value="Hpre_diP_synth_I"/>
</dbReference>
<evidence type="ECO:0000256" key="1">
    <source>
        <dbReference type="SAM" id="Phobius"/>
    </source>
</evidence>
<dbReference type="EMBL" id="DXDU01000018">
    <property type="protein sequence ID" value="HIY25820.1"/>
    <property type="molecule type" value="Genomic_DNA"/>
</dbReference>
<dbReference type="Gene3D" id="1.10.1760.20">
    <property type="match status" value="1"/>
</dbReference>
<feature type="transmembrane region" description="Helical" evidence="1">
    <location>
        <begin position="78"/>
        <end position="98"/>
    </location>
</feature>
<feature type="transmembrane region" description="Helical" evidence="1">
    <location>
        <begin position="134"/>
        <end position="154"/>
    </location>
</feature>
<reference evidence="2" key="1">
    <citation type="journal article" date="2021" name="PeerJ">
        <title>Extensive microbial diversity within the chicken gut microbiome revealed by metagenomics and culture.</title>
        <authorList>
            <person name="Gilroy R."/>
            <person name="Ravi A."/>
            <person name="Getino M."/>
            <person name="Pursley I."/>
            <person name="Horton D.L."/>
            <person name="Alikhan N.F."/>
            <person name="Baker D."/>
            <person name="Gharbi K."/>
            <person name="Hall N."/>
            <person name="Watson M."/>
            <person name="Adriaenssens E.M."/>
            <person name="Foster-Nyarko E."/>
            <person name="Jarju S."/>
            <person name="Secka A."/>
            <person name="Antonio M."/>
            <person name="Oren A."/>
            <person name="Chaudhuri R.R."/>
            <person name="La Ragione R."/>
            <person name="Hildebrand F."/>
            <person name="Pallen M.J."/>
        </authorList>
    </citation>
    <scope>NUCLEOTIDE SEQUENCE</scope>
    <source>
        <strain evidence="2">1282</strain>
    </source>
</reference>
<comment type="caution">
    <text evidence="2">The sequence shown here is derived from an EMBL/GenBank/DDBJ whole genome shotgun (WGS) entry which is preliminary data.</text>
</comment>
<evidence type="ECO:0000313" key="3">
    <source>
        <dbReference type="Proteomes" id="UP000823915"/>
    </source>
</evidence>
<reference evidence="2" key="2">
    <citation type="submission" date="2021-04" db="EMBL/GenBank/DDBJ databases">
        <authorList>
            <person name="Gilroy R."/>
        </authorList>
    </citation>
    <scope>NUCLEOTIDE SEQUENCE</scope>
    <source>
        <strain evidence="2">1282</strain>
    </source>
</reference>
<evidence type="ECO:0000313" key="2">
    <source>
        <dbReference type="EMBL" id="HIY25820.1"/>
    </source>
</evidence>
<dbReference type="Pfam" id="PF07456">
    <property type="entry name" value="Hpre_diP_synt_I"/>
    <property type="match status" value="1"/>
</dbReference>
<sequence length="175" mass="17940">MRSQRTGALALTGLLGAVALALSFLEGLLPPLPLLPPGAKLGLSNLATMYAAGALGLPYALFLAVFKGCFALLTRGAVAGCMSLAGGLLSTLVMWLTFRKARASLAVVGVCGALSHNAAQLLVAYAITSTPVTFYLPILLVFGVLTGLLTGLVLKLTLPPLAALGRRLGLDRPDL</sequence>
<dbReference type="PIRSF" id="PIRSF027391">
    <property type="entry name" value="Hpre_diP_synt_I"/>
    <property type="match status" value="1"/>
</dbReference>